<proteinExistence type="predicted"/>
<keyword evidence="2 3" id="KW-0040">ANK repeat</keyword>
<feature type="repeat" description="ANK" evidence="3">
    <location>
        <begin position="462"/>
        <end position="494"/>
    </location>
</feature>
<accession>A0A8S3UMR3</accession>
<dbReference type="SUPFAM" id="SSF48403">
    <property type="entry name" value="Ankyrin repeat"/>
    <property type="match status" value="1"/>
</dbReference>
<keyword evidence="5" id="KW-1185">Reference proteome</keyword>
<feature type="repeat" description="ANK" evidence="3">
    <location>
        <begin position="295"/>
        <end position="327"/>
    </location>
</feature>
<organism evidence="4 5">
    <name type="scientific">Mytilus edulis</name>
    <name type="common">Blue mussel</name>
    <dbReference type="NCBI Taxonomy" id="6550"/>
    <lineage>
        <taxon>Eukaryota</taxon>
        <taxon>Metazoa</taxon>
        <taxon>Spiralia</taxon>
        <taxon>Lophotrochozoa</taxon>
        <taxon>Mollusca</taxon>
        <taxon>Bivalvia</taxon>
        <taxon>Autobranchia</taxon>
        <taxon>Pteriomorphia</taxon>
        <taxon>Mytilida</taxon>
        <taxon>Mytiloidea</taxon>
        <taxon>Mytilidae</taxon>
        <taxon>Mytilinae</taxon>
        <taxon>Mytilus</taxon>
    </lineage>
</organism>
<dbReference type="PROSITE" id="PS50088">
    <property type="entry name" value="ANK_REPEAT"/>
    <property type="match status" value="5"/>
</dbReference>
<evidence type="ECO:0000256" key="3">
    <source>
        <dbReference type="PROSITE-ProRule" id="PRU00023"/>
    </source>
</evidence>
<dbReference type="InterPro" id="IPR036770">
    <property type="entry name" value="Ankyrin_rpt-contain_sf"/>
</dbReference>
<evidence type="ECO:0000313" key="5">
    <source>
        <dbReference type="Proteomes" id="UP000683360"/>
    </source>
</evidence>
<dbReference type="PROSITE" id="PS50297">
    <property type="entry name" value="ANK_REP_REGION"/>
    <property type="match status" value="5"/>
</dbReference>
<dbReference type="PANTHER" id="PTHR24198:SF165">
    <property type="entry name" value="ANKYRIN REPEAT-CONTAINING PROTEIN-RELATED"/>
    <property type="match status" value="1"/>
</dbReference>
<feature type="repeat" description="ANK" evidence="3">
    <location>
        <begin position="328"/>
        <end position="360"/>
    </location>
</feature>
<feature type="repeat" description="ANK" evidence="3">
    <location>
        <begin position="495"/>
        <end position="520"/>
    </location>
</feature>
<comment type="caution">
    <text evidence="4">The sequence shown here is derived from an EMBL/GenBank/DDBJ whole genome shotgun (WGS) entry which is preliminary data.</text>
</comment>
<dbReference type="InterPro" id="IPR002110">
    <property type="entry name" value="Ankyrin_rpt"/>
</dbReference>
<evidence type="ECO:0000256" key="1">
    <source>
        <dbReference type="ARBA" id="ARBA00022737"/>
    </source>
</evidence>
<dbReference type="PRINTS" id="PR01415">
    <property type="entry name" value="ANKYRIN"/>
</dbReference>
<dbReference type="EMBL" id="CAJPWZ010002908">
    <property type="protein sequence ID" value="CAG2247536.1"/>
    <property type="molecule type" value="Genomic_DNA"/>
</dbReference>
<dbReference type="OrthoDB" id="5969903at2759"/>
<dbReference type="PANTHER" id="PTHR24198">
    <property type="entry name" value="ANKYRIN REPEAT AND PROTEIN KINASE DOMAIN-CONTAINING PROTEIN"/>
    <property type="match status" value="1"/>
</dbReference>
<dbReference type="Proteomes" id="UP000683360">
    <property type="component" value="Unassembled WGS sequence"/>
</dbReference>
<dbReference type="Gene3D" id="1.25.40.20">
    <property type="entry name" value="Ankyrin repeat-containing domain"/>
    <property type="match status" value="3"/>
</dbReference>
<sequence length="520" mass="58706">MQCCALVLCVLFDDGFNTNWLKLKSFSEVIQKQKLEFIMGEFKIDLSRERSRNDLKESLATLDGTYLSRRGTEYRMIHDKITELVAVICGKKLPECFIRYASSVFISDKFIRYFGKSDEVKQILKDFDPKGYTKNRDADFLNWYNSLLLPLIESVSCGYYDIVHFLIDTVKCDINIRDQRGRSLLYIASAEQHLDIVKLLLQKRTELFNCKTSDLCPLYAACAKGYTDIVNLILKHNVYHNDIVRSSLNECVKGHAHIVQSYSCPDTRSRQFIMSPYAYDESLRGVGSRFESHQGRDSPLFVACNGGHIDIVKTLLQNNADINICNSLGETPLHVACRGGHAEIVELLRQNKASVFQLDSCNNSSLHAAYSGGHTVIKDMLLKNIENYNDFDEIEIFRALMVECQNGNINSVELLLKKNINVNVCDIYEKKTLLHVACSRGHASIVKLLLKKKANISQCNTDGKSPLYMSCANGHLDIVKILLQNNADVSQCTNDGESPFEAACANGHTEIMDILLSSEK</sequence>
<gene>
    <name evidence="4" type="ORF">MEDL_59443</name>
</gene>
<protein>
    <submittedName>
        <fullName evidence="4">Uncharacterized protein</fullName>
    </submittedName>
</protein>
<dbReference type="Pfam" id="PF12796">
    <property type="entry name" value="Ank_2"/>
    <property type="match status" value="3"/>
</dbReference>
<evidence type="ECO:0000256" key="2">
    <source>
        <dbReference type="ARBA" id="ARBA00023043"/>
    </source>
</evidence>
<name>A0A8S3UMR3_MYTED</name>
<reference evidence="4" key="1">
    <citation type="submission" date="2021-03" db="EMBL/GenBank/DDBJ databases">
        <authorList>
            <person name="Bekaert M."/>
        </authorList>
    </citation>
    <scope>NUCLEOTIDE SEQUENCE</scope>
</reference>
<feature type="repeat" description="ANK" evidence="3">
    <location>
        <begin position="429"/>
        <end position="461"/>
    </location>
</feature>
<evidence type="ECO:0000313" key="4">
    <source>
        <dbReference type="EMBL" id="CAG2247536.1"/>
    </source>
</evidence>
<dbReference type="SMART" id="SM00248">
    <property type="entry name" value="ANK"/>
    <property type="match status" value="10"/>
</dbReference>
<keyword evidence="1" id="KW-0677">Repeat</keyword>
<dbReference type="AlphaFoldDB" id="A0A8S3UMR3"/>